<comment type="catalytic activity">
    <reaction evidence="5">
        <text>RX + glutathione = an S-substituted glutathione + a halide anion + H(+)</text>
        <dbReference type="Rhea" id="RHEA:16437"/>
        <dbReference type="ChEBI" id="CHEBI:15378"/>
        <dbReference type="ChEBI" id="CHEBI:16042"/>
        <dbReference type="ChEBI" id="CHEBI:17792"/>
        <dbReference type="ChEBI" id="CHEBI:57925"/>
        <dbReference type="ChEBI" id="CHEBI:90779"/>
        <dbReference type="EC" id="2.5.1.18"/>
    </reaction>
</comment>
<dbReference type="STRING" id="29655.A0A0K9PH11"/>
<evidence type="ECO:0000313" key="8">
    <source>
        <dbReference type="EMBL" id="KMZ68269.1"/>
    </source>
</evidence>
<dbReference type="CDD" id="cd00570">
    <property type="entry name" value="GST_N_family"/>
    <property type="match status" value="1"/>
</dbReference>
<dbReference type="SFLD" id="SFLDS00019">
    <property type="entry name" value="Glutathione_Transferase_(cytos"/>
    <property type="match status" value="1"/>
</dbReference>
<evidence type="ECO:0000256" key="6">
    <source>
        <dbReference type="ARBA" id="ARBA00049544"/>
    </source>
</evidence>
<dbReference type="OrthoDB" id="1935530at2759"/>
<keyword evidence="1" id="KW-0216">Detoxification</keyword>
<evidence type="ECO:0000256" key="1">
    <source>
        <dbReference type="ARBA" id="ARBA00022575"/>
    </source>
</evidence>
<keyword evidence="2" id="KW-0808">Transferase</keyword>
<dbReference type="FunFam" id="1.20.1050.10:FF:000029">
    <property type="entry name" value="Glutathione S-transferase DHAR3, chloroplastic"/>
    <property type="match status" value="1"/>
</dbReference>
<dbReference type="InterPro" id="IPR036282">
    <property type="entry name" value="Glutathione-S-Trfase_C_sf"/>
</dbReference>
<evidence type="ECO:0000256" key="3">
    <source>
        <dbReference type="ARBA" id="ARBA00023002"/>
    </source>
</evidence>
<name>A0A0K9PH11_ZOSMR</name>
<dbReference type="FunFam" id="3.40.30.10:FF:000102">
    <property type="entry name" value="Glutathione S-transferase DHAR3 chloroplastic"/>
    <property type="match status" value="1"/>
</dbReference>
<proteinExistence type="inferred from homology"/>
<dbReference type="Pfam" id="PF13409">
    <property type="entry name" value="GST_N_2"/>
    <property type="match status" value="1"/>
</dbReference>
<dbReference type="GO" id="GO:0033355">
    <property type="term" value="P:ascorbate glutathione cycle"/>
    <property type="evidence" value="ECO:0000318"/>
    <property type="project" value="GO_Central"/>
</dbReference>
<dbReference type="GO" id="GO:0080151">
    <property type="term" value="P:positive regulation of salicylic acid mediated signaling pathway"/>
    <property type="evidence" value="ECO:0000318"/>
    <property type="project" value="GO_Central"/>
</dbReference>
<dbReference type="PROSITE" id="PS50404">
    <property type="entry name" value="GST_NTER"/>
    <property type="match status" value="1"/>
</dbReference>
<dbReference type="InterPro" id="IPR040079">
    <property type="entry name" value="Glutathione_S-Trfase"/>
</dbReference>
<dbReference type="Gene3D" id="1.20.1050.10">
    <property type="match status" value="1"/>
</dbReference>
<evidence type="ECO:0000256" key="4">
    <source>
        <dbReference type="ARBA" id="ARBA00024194"/>
    </source>
</evidence>
<dbReference type="InterPro" id="IPR004045">
    <property type="entry name" value="Glutathione_S-Trfase_N"/>
</dbReference>
<accession>A0A0K9PH11</accession>
<dbReference type="Gene3D" id="3.40.30.10">
    <property type="entry name" value="Glutaredoxin"/>
    <property type="match status" value="1"/>
</dbReference>
<reference evidence="9" key="1">
    <citation type="journal article" date="2016" name="Nature">
        <title>The genome of the seagrass Zostera marina reveals angiosperm adaptation to the sea.</title>
        <authorList>
            <person name="Olsen J.L."/>
            <person name="Rouze P."/>
            <person name="Verhelst B."/>
            <person name="Lin Y.-C."/>
            <person name="Bayer T."/>
            <person name="Collen J."/>
            <person name="Dattolo E."/>
            <person name="De Paoli E."/>
            <person name="Dittami S."/>
            <person name="Maumus F."/>
            <person name="Michel G."/>
            <person name="Kersting A."/>
            <person name="Lauritano C."/>
            <person name="Lohaus R."/>
            <person name="Toepel M."/>
            <person name="Tonon T."/>
            <person name="Vanneste K."/>
            <person name="Amirebrahimi M."/>
            <person name="Brakel J."/>
            <person name="Bostroem C."/>
            <person name="Chovatia M."/>
            <person name="Grimwood J."/>
            <person name="Jenkins J.W."/>
            <person name="Jueterbock A."/>
            <person name="Mraz A."/>
            <person name="Stam W.T."/>
            <person name="Tice H."/>
            <person name="Bornberg-Bauer E."/>
            <person name="Green P.J."/>
            <person name="Pearson G.A."/>
            <person name="Procaccini G."/>
            <person name="Duarte C.M."/>
            <person name="Schmutz J."/>
            <person name="Reusch T.B.H."/>
            <person name="Van de Peer Y."/>
        </authorList>
    </citation>
    <scope>NUCLEOTIDE SEQUENCE [LARGE SCALE GENOMIC DNA]</scope>
    <source>
        <strain evidence="9">cv. Finnish</strain>
    </source>
</reference>
<dbReference type="AlphaFoldDB" id="A0A0K9PH11"/>
<keyword evidence="3" id="KW-0560">Oxidoreductase</keyword>
<dbReference type="SFLD" id="SFLDG00358">
    <property type="entry name" value="Main_(cytGST)"/>
    <property type="match status" value="1"/>
</dbReference>
<dbReference type="SUPFAM" id="SSF52833">
    <property type="entry name" value="Thioredoxin-like"/>
    <property type="match status" value="1"/>
</dbReference>
<evidence type="ECO:0000256" key="5">
    <source>
        <dbReference type="ARBA" id="ARBA00047960"/>
    </source>
</evidence>
<dbReference type="Proteomes" id="UP000036987">
    <property type="component" value="Unassembled WGS sequence"/>
</dbReference>
<dbReference type="InterPro" id="IPR044627">
    <property type="entry name" value="DHAR1/2/3/4"/>
</dbReference>
<evidence type="ECO:0000256" key="2">
    <source>
        <dbReference type="ARBA" id="ARBA00022679"/>
    </source>
</evidence>
<comment type="caution">
    <text evidence="8">The sequence shown here is derived from an EMBL/GenBank/DDBJ whole genome shotgun (WGS) entry which is preliminary data.</text>
</comment>
<dbReference type="InterPro" id="IPR036249">
    <property type="entry name" value="Thioredoxin-like_sf"/>
</dbReference>
<dbReference type="SUPFAM" id="SSF47616">
    <property type="entry name" value="GST C-terminal domain-like"/>
    <property type="match status" value="1"/>
</dbReference>
<dbReference type="EMBL" id="LFYR01000850">
    <property type="protein sequence ID" value="KMZ68269.1"/>
    <property type="molecule type" value="Genomic_DNA"/>
</dbReference>
<organism evidence="8 9">
    <name type="scientific">Zostera marina</name>
    <name type="common">Eelgrass</name>
    <dbReference type="NCBI Taxonomy" id="29655"/>
    <lineage>
        <taxon>Eukaryota</taxon>
        <taxon>Viridiplantae</taxon>
        <taxon>Streptophyta</taxon>
        <taxon>Embryophyta</taxon>
        <taxon>Tracheophyta</taxon>
        <taxon>Spermatophyta</taxon>
        <taxon>Magnoliopsida</taxon>
        <taxon>Liliopsida</taxon>
        <taxon>Zosteraceae</taxon>
        <taxon>Zostera</taxon>
    </lineage>
</organism>
<dbReference type="GO" id="GO:0004364">
    <property type="term" value="F:glutathione transferase activity"/>
    <property type="evidence" value="ECO:0007669"/>
    <property type="project" value="UniProtKB-EC"/>
</dbReference>
<protein>
    <submittedName>
        <fullName evidence="8">Dehydroascorbate reductase</fullName>
    </submittedName>
</protein>
<comment type="catalytic activity">
    <reaction evidence="6">
        <text>L-dehydroascorbate + 2 glutathione = glutathione disulfide + L-ascorbate</text>
        <dbReference type="Rhea" id="RHEA:24424"/>
        <dbReference type="ChEBI" id="CHEBI:38290"/>
        <dbReference type="ChEBI" id="CHEBI:57925"/>
        <dbReference type="ChEBI" id="CHEBI:58297"/>
        <dbReference type="ChEBI" id="CHEBI:58539"/>
        <dbReference type="EC" id="1.8.5.1"/>
    </reaction>
</comment>
<keyword evidence="9" id="KW-1185">Reference proteome</keyword>
<dbReference type="PANTHER" id="PTHR44420">
    <property type="entry name" value="GLUTATHIONE S-TRANSFERASE DHAR2-RELATED"/>
    <property type="match status" value="1"/>
</dbReference>
<feature type="domain" description="GST N-terminal" evidence="7">
    <location>
        <begin position="12"/>
        <end position="92"/>
    </location>
</feature>
<evidence type="ECO:0000313" key="9">
    <source>
        <dbReference type="Proteomes" id="UP000036987"/>
    </source>
</evidence>
<gene>
    <name evidence="8" type="ORF">ZOSMA_243G00090</name>
</gene>
<comment type="similarity">
    <text evidence="4">Belongs to the GST superfamily. DHAR family.</text>
</comment>
<dbReference type="GO" id="GO:0045174">
    <property type="term" value="F:glutathione dehydrogenase (ascorbate) activity"/>
    <property type="evidence" value="ECO:0000318"/>
    <property type="project" value="GO_Central"/>
</dbReference>
<sequence>MSAAVEICVKAASGAPDILGDCPFTQKVMLTLEEKKIPYTIKLVDLANKQQWFLDLSPEGKVPIINFDGGDKWVSDSDVIINLIEEKYPVPSLVVPEENASVGSKIFSCFVKFLLSKDPTDGTEQALLDELHAFNQHLTNHGPYVNGSEISAIDLNLAPKFYHLEIVLGHFKNWKIPENLTSIYEYMKLVFNRDSFIKTKAAKEYVIAGWAPKVNV</sequence>
<dbReference type="OMA" id="LCPPKYA"/>
<dbReference type="PANTHER" id="PTHR44420:SF2">
    <property type="entry name" value="GLUTATHIONE S-TRANSFERASE DHAR2-RELATED"/>
    <property type="match status" value="1"/>
</dbReference>
<evidence type="ECO:0000259" key="7">
    <source>
        <dbReference type="PROSITE" id="PS50404"/>
    </source>
</evidence>